<dbReference type="EMBL" id="QKXC01000261">
    <property type="protein sequence ID" value="RBR09577.1"/>
    <property type="molecule type" value="Genomic_DNA"/>
</dbReference>
<comment type="caution">
    <text evidence="1">The sequence shown here is derived from an EMBL/GenBank/DDBJ whole genome shotgun (WGS) entry which is preliminary data.</text>
</comment>
<keyword evidence="2" id="KW-1185">Reference proteome</keyword>
<reference evidence="1 2" key="1">
    <citation type="submission" date="2018-06" db="EMBL/GenBank/DDBJ databases">
        <title>Fusarium incarnatum-equiseti species complex species 28.</title>
        <authorList>
            <person name="Gardiner D.M."/>
        </authorList>
    </citation>
    <scope>NUCLEOTIDE SEQUENCE [LARGE SCALE GENOMIC DNA]</scope>
    <source>
        <strain evidence="1 2">FIESC_28</strain>
    </source>
</reference>
<dbReference type="OrthoDB" id="5103302at2759"/>
<proteinExistence type="predicted"/>
<organism evidence="1 2">
    <name type="scientific">Fusarium coffeatum</name>
    <dbReference type="NCBI Taxonomy" id="231269"/>
    <lineage>
        <taxon>Eukaryota</taxon>
        <taxon>Fungi</taxon>
        <taxon>Dikarya</taxon>
        <taxon>Ascomycota</taxon>
        <taxon>Pezizomycotina</taxon>
        <taxon>Sordariomycetes</taxon>
        <taxon>Hypocreomycetidae</taxon>
        <taxon>Hypocreales</taxon>
        <taxon>Nectriaceae</taxon>
        <taxon>Fusarium</taxon>
        <taxon>Fusarium incarnatum-equiseti species complex</taxon>
    </lineage>
</organism>
<protein>
    <recommendedName>
        <fullName evidence="3">C2H2-type domain-containing protein</fullName>
    </recommendedName>
</protein>
<evidence type="ECO:0008006" key="3">
    <source>
        <dbReference type="Google" id="ProtNLM"/>
    </source>
</evidence>
<evidence type="ECO:0000313" key="2">
    <source>
        <dbReference type="Proteomes" id="UP000253153"/>
    </source>
</evidence>
<gene>
    <name evidence="1" type="ORF">FIESC28_09796</name>
</gene>
<dbReference type="AlphaFoldDB" id="A0A366QXE1"/>
<accession>A0A366QXE1</accession>
<name>A0A366QXE1_9HYPO</name>
<dbReference type="GeneID" id="41999227"/>
<evidence type="ECO:0000313" key="1">
    <source>
        <dbReference type="EMBL" id="RBR09577.1"/>
    </source>
</evidence>
<dbReference type="RefSeq" id="XP_031011994.1">
    <property type="nucleotide sequence ID" value="XM_031163931.1"/>
</dbReference>
<sequence>MVPHREHIQRCHIPEGFIKSLICNRCHQGFLTQDLLVQHQRQEDACPIMEPDVTAGKVTLEQAAKLTAAKKKKPNMSDEMRWFGFYDIIFPGQDPAHRPSTPYHEPLINPTSDNSSAPASISISRYRDSFIGPSNSTKKRKLEEKLKCWGVPDPRLCRVIAAKVQEYQVQDLQDFMEASADTSNIEVATESNPPQQDLDGCCEFDFAQFNASDLFFDQDI</sequence>
<dbReference type="PANTHER" id="PTHR38166:SF1">
    <property type="entry name" value="C2H2-TYPE DOMAIN-CONTAINING PROTEIN"/>
    <property type="match status" value="1"/>
</dbReference>
<dbReference type="Proteomes" id="UP000253153">
    <property type="component" value="Unassembled WGS sequence"/>
</dbReference>
<dbReference type="PANTHER" id="PTHR38166">
    <property type="entry name" value="C2H2-TYPE DOMAIN-CONTAINING PROTEIN-RELATED"/>
    <property type="match status" value="1"/>
</dbReference>